<dbReference type="PANTHER" id="PTHR46114">
    <property type="entry name" value="APPLE DOMAIN-CONTAINING PROTEIN"/>
    <property type="match status" value="1"/>
</dbReference>
<dbReference type="AlphaFoldDB" id="A0A9P0FKE8"/>
<organism evidence="1 2">
    <name type="scientific">Brassicogethes aeneus</name>
    <name type="common">Rape pollen beetle</name>
    <name type="synonym">Meligethes aeneus</name>
    <dbReference type="NCBI Taxonomy" id="1431903"/>
    <lineage>
        <taxon>Eukaryota</taxon>
        <taxon>Metazoa</taxon>
        <taxon>Ecdysozoa</taxon>
        <taxon>Arthropoda</taxon>
        <taxon>Hexapoda</taxon>
        <taxon>Insecta</taxon>
        <taxon>Pterygota</taxon>
        <taxon>Neoptera</taxon>
        <taxon>Endopterygota</taxon>
        <taxon>Coleoptera</taxon>
        <taxon>Polyphaga</taxon>
        <taxon>Cucujiformia</taxon>
        <taxon>Nitidulidae</taxon>
        <taxon>Meligethinae</taxon>
        <taxon>Brassicogethes</taxon>
    </lineage>
</organism>
<keyword evidence="2" id="KW-1185">Reference proteome</keyword>
<sequence length="183" mass="21245">MSEMGIDQYEPEKWRNFIDSSKTSLKAVLLYENSTIKPVPVLYAIKKKENYETMGWILKTLNYSCHGWRACCDLKVVTFLLVCNLDILNNVAHLVNSRFSGNQYKKRDWEPRTFTSLGQFNQISPPLMHIKLGIVKSFIKTLVKPSHPGKHPRNIPAFNHLNTHVFQNYHLKKLKKACLMDPI</sequence>
<proteinExistence type="predicted"/>
<dbReference type="EMBL" id="OV121137">
    <property type="protein sequence ID" value="CAH0558845.1"/>
    <property type="molecule type" value="Genomic_DNA"/>
</dbReference>
<dbReference type="PANTHER" id="PTHR46114:SF1">
    <property type="entry name" value="ZAD DOMAIN-CONTAINING PROTEIN"/>
    <property type="match status" value="1"/>
</dbReference>
<reference evidence="1" key="1">
    <citation type="submission" date="2021-12" db="EMBL/GenBank/DDBJ databases">
        <authorList>
            <person name="King R."/>
        </authorList>
    </citation>
    <scope>NUCLEOTIDE SEQUENCE</scope>
</reference>
<dbReference type="Proteomes" id="UP001154078">
    <property type="component" value="Chromosome 6"/>
</dbReference>
<gene>
    <name evidence="1" type="ORF">MELIAE_LOCUS9084</name>
</gene>
<accession>A0A9P0FKE8</accession>
<protein>
    <submittedName>
        <fullName evidence="1">Uncharacterized protein</fullName>
    </submittedName>
</protein>
<evidence type="ECO:0000313" key="1">
    <source>
        <dbReference type="EMBL" id="CAH0558845.1"/>
    </source>
</evidence>
<dbReference type="OrthoDB" id="8063408at2759"/>
<evidence type="ECO:0000313" key="2">
    <source>
        <dbReference type="Proteomes" id="UP001154078"/>
    </source>
</evidence>
<name>A0A9P0FKE8_BRAAE</name>